<protein>
    <submittedName>
        <fullName evidence="6">TauD/TfdA family dioxygenase</fullName>
    </submittedName>
</protein>
<reference evidence="7" key="1">
    <citation type="submission" date="2019-04" db="EMBL/GenBank/DDBJ databases">
        <title>Nocardioides xinjiangensis sp. nov.</title>
        <authorList>
            <person name="Liu S."/>
        </authorList>
    </citation>
    <scope>NUCLEOTIDE SEQUENCE [LARGE SCALE GENOMIC DNA]</scope>
    <source>
        <strain evidence="7">18</strain>
    </source>
</reference>
<keyword evidence="4" id="KW-0045">Antibiotic biosynthesis</keyword>
<gene>
    <name evidence="6" type="ORF">FAB82_23380</name>
</gene>
<dbReference type="Proteomes" id="UP000308760">
    <property type="component" value="Unassembled WGS sequence"/>
</dbReference>
<evidence type="ECO:0000313" key="7">
    <source>
        <dbReference type="Proteomes" id="UP000308760"/>
    </source>
</evidence>
<organism evidence="6 7">
    <name type="scientific">Glycomyces buryatensis</name>
    <dbReference type="NCBI Taxonomy" id="2570927"/>
    <lineage>
        <taxon>Bacteria</taxon>
        <taxon>Bacillati</taxon>
        <taxon>Actinomycetota</taxon>
        <taxon>Actinomycetes</taxon>
        <taxon>Glycomycetales</taxon>
        <taxon>Glycomycetaceae</taxon>
        <taxon>Glycomyces</taxon>
    </lineage>
</organism>
<comment type="cofactor">
    <cofactor evidence="1">
        <name>Fe(2+)</name>
        <dbReference type="ChEBI" id="CHEBI:29033"/>
    </cofactor>
</comment>
<keyword evidence="6" id="KW-0223">Dioxygenase</keyword>
<dbReference type="AlphaFoldDB" id="A0A4S8PUM7"/>
<keyword evidence="2" id="KW-0560">Oxidoreductase</keyword>
<evidence type="ECO:0000256" key="4">
    <source>
        <dbReference type="ARBA" id="ARBA00023194"/>
    </source>
</evidence>
<name>A0A4S8PUM7_9ACTN</name>
<keyword evidence="7" id="KW-1185">Reference proteome</keyword>
<dbReference type="EMBL" id="STGY01000076">
    <property type="protein sequence ID" value="THV35210.1"/>
    <property type="molecule type" value="Genomic_DNA"/>
</dbReference>
<dbReference type="GO" id="GO:0051213">
    <property type="term" value="F:dioxygenase activity"/>
    <property type="evidence" value="ECO:0007669"/>
    <property type="project" value="UniProtKB-KW"/>
</dbReference>
<comment type="caution">
    <text evidence="6">The sequence shown here is derived from an EMBL/GenBank/DDBJ whole genome shotgun (WGS) entry which is preliminary data.</text>
</comment>
<evidence type="ECO:0000256" key="3">
    <source>
        <dbReference type="ARBA" id="ARBA00023004"/>
    </source>
</evidence>
<evidence type="ECO:0000256" key="2">
    <source>
        <dbReference type="ARBA" id="ARBA00023002"/>
    </source>
</evidence>
<keyword evidence="3" id="KW-0408">Iron</keyword>
<dbReference type="InterPro" id="IPR003819">
    <property type="entry name" value="TauD/TfdA-like"/>
</dbReference>
<dbReference type="Gene3D" id="3.60.130.10">
    <property type="entry name" value="Clavaminate synthase-like"/>
    <property type="match status" value="1"/>
</dbReference>
<dbReference type="InterPro" id="IPR050411">
    <property type="entry name" value="AlphaKG_dependent_hydroxylases"/>
</dbReference>
<evidence type="ECO:0000259" key="5">
    <source>
        <dbReference type="Pfam" id="PF02668"/>
    </source>
</evidence>
<dbReference type="PANTHER" id="PTHR10696">
    <property type="entry name" value="GAMMA-BUTYROBETAINE HYDROXYLASE-RELATED"/>
    <property type="match status" value="1"/>
</dbReference>
<dbReference type="SUPFAM" id="SSF51197">
    <property type="entry name" value="Clavaminate synthase-like"/>
    <property type="match status" value="1"/>
</dbReference>
<dbReference type="RefSeq" id="WP_136536981.1">
    <property type="nucleotide sequence ID" value="NZ_STGY01000076.1"/>
</dbReference>
<sequence length="227" mass="24909">MLAATHNFADLVEDLDVRGYALIRTAADFGALTAAAERFGAHVGSASMGARLLEAQDSPDWLPRHTEQLDDIEPLQYFALGCLESAVSGGATCLYDGRLAASALVDTHPELVKVQITYATPWRPTIATHPLIVFDRDHGPVLRYRSALETNTVDGPLPPGITEAQMYGLVEAAVSVAVAVVHRWRPGDLLIVNNRVMIHARQPFVGTRRMVRYRFDDPHFKTVIIGQ</sequence>
<reference evidence="6 7" key="2">
    <citation type="submission" date="2019-05" db="EMBL/GenBank/DDBJ databases">
        <title>Glycomyces buryatensis sp. nov.</title>
        <authorList>
            <person name="Nikitina E."/>
        </authorList>
    </citation>
    <scope>NUCLEOTIDE SEQUENCE [LARGE SCALE GENOMIC DNA]</scope>
    <source>
        <strain evidence="6 7">18</strain>
    </source>
</reference>
<dbReference type="OrthoDB" id="581608at2"/>
<evidence type="ECO:0000256" key="1">
    <source>
        <dbReference type="ARBA" id="ARBA00001954"/>
    </source>
</evidence>
<dbReference type="PANTHER" id="PTHR10696:SF56">
    <property type="entry name" value="TAUD_TFDA-LIKE DOMAIN-CONTAINING PROTEIN"/>
    <property type="match status" value="1"/>
</dbReference>
<feature type="domain" description="TauD/TfdA-like" evidence="5">
    <location>
        <begin position="8"/>
        <end position="212"/>
    </location>
</feature>
<dbReference type="Pfam" id="PF02668">
    <property type="entry name" value="TauD"/>
    <property type="match status" value="1"/>
</dbReference>
<proteinExistence type="predicted"/>
<accession>A0A4S8PUM7</accession>
<evidence type="ECO:0000313" key="6">
    <source>
        <dbReference type="EMBL" id="THV35210.1"/>
    </source>
</evidence>
<dbReference type="GO" id="GO:0017000">
    <property type="term" value="P:antibiotic biosynthetic process"/>
    <property type="evidence" value="ECO:0007669"/>
    <property type="project" value="UniProtKB-KW"/>
</dbReference>
<dbReference type="InterPro" id="IPR042098">
    <property type="entry name" value="TauD-like_sf"/>
</dbReference>